<dbReference type="EMBL" id="PCXL01000003">
    <property type="protein sequence ID" value="PIR38944.1"/>
    <property type="molecule type" value="Genomic_DNA"/>
</dbReference>
<organism evidence="7 8">
    <name type="scientific">Candidatus Zambryskibacteria bacterium CG10_big_fil_rev_8_21_14_0_10_42_12</name>
    <dbReference type="NCBI Taxonomy" id="1975115"/>
    <lineage>
        <taxon>Bacteria</taxon>
        <taxon>Candidatus Zambryskiibacteriota</taxon>
    </lineage>
</organism>
<dbReference type="SFLD" id="SFLDG01082">
    <property type="entry name" value="B12-binding_domain_containing"/>
    <property type="match status" value="1"/>
</dbReference>
<dbReference type="Gene3D" id="3.80.30.20">
    <property type="entry name" value="tm_1862 like domain"/>
    <property type="match status" value="1"/>
</dbReference>
<dbReference type="InterPro" id="IPR023404">
    <property type="entry name" value="rSAM_horseshoe"/>
</dbReference>
<dbReference type="Pfam" id="PF04055">
    <property type="entry name" value="Radical_SAM"/>
    <property type="match status" value="1"/>
</dbReference>
<evidence type="ECO:0000256" key="5">
    <source>
        <dbReference type="ARBA" id="ARBA00023014"/>
    </source>
</evidence>
<keyword evidence="5" id="KW-0411">Iron-sulfur</keyword>
<dbReference type="InterPro" id="IPR051198">
    <property type="entry name" value="BchE-like"/>
</dbReference>
<name>A0A2H0QYR6_9BACT</name>
<comment type="cofactor">
    <cofactor evidence="1">
        <name>[4Fe-4S] cluster</name>
        <dbReference type="ChEBI" id="CHEBI:49883"/>
    </cofactor>
</comment>
<dbReference type="PANTHER" id="PTHR43409">
    <property type="entry name" value="ANAEROBIC MAGNESIUM-PROTOPORPHYRIN IX MONOMETHYL ESTER CYCLASE-RELATED"/>
    <property type="match status" value="1"/>
</dbReference>
<dbReference type="SFLD" id="SFLDS00029">
    <property type="entry name" value="Radical_SAM"/>
    <property type="match status" value="1"/>
</dbReference>
<dbReference type="Proteomes" id="UP000231333">
    <property type="component" value="Unassembled WGS sequence"/>
</dbReference>
<dbReference type="AlphaFoldDB" id="A0A2H0QYR6"/>
<sequence length="550" mass="62953">MEMTSLKSFRVKLVFSRTLYSQSVASVTMGSLAAYLRSLGLQTDLCLFDKNSLHNTETILGDNTQGNIVIAKPNFKDFQSMIPLLERMKRVGSVQRVFFCGPFAKLNAKDLMSRMAWLDGIFMDQLEASAARLLSTMTEDCTSWDFLSHGVISRNLKTRTVEDHRPLADPVPLSDLPFPARDIEMEENVSFVNIEASRGCLFDCSFCHIPLMSEMPSKASQLNVRDPVLVVNEIEQLNREMGKTLFIFNDSCFWSTKKDDSRILRFCDEITRRNLDVRFYVYLKGEPFAGDEVVRELAKAGLVRVFLGVENSVKSTLATYRKKVRSDLYEVVKAKLDPLGVNVHIGYITVEPHSSLDDVLSNVEYLYHIGKLFRLGVILELVRVIPGTSLHRQLLKEDLMPSKLGYDELTYGYRFVHEEVGCLLREWKKMLECQLKCVTYGFEYYSTTGELLRVLVERLDQKFTFLLRDRYEAFNQKKLHGMNTLLEYLRTSIESARIGKASLASDIDHNRHFISEFTQITNDLAVLYRGIVSLIRQNGGERAVREVYTG</sequence>
<evidence type="ECO:0000256" key="2">
    <source>
        <dbReference type="ARBA" id="ARBA00022691"/>
    </source>
</evidence>
<evidence type="ECO:0000259" key="6">
    <source>
        <dbReference type="PROSITE" id="PS51918"/>
    </source>
</evidence>
<evidence type="ECO:0000313" key="8">
    <source>
        <dbReference type="Proteomes" id="UP000231333"/>
    </source>
</evidence>
<evidence type="ECO:0000256" key="4">
    <source>
        <dbReference type="ARBA" id="ARBA00023004"/>
    </source>
</evidence>
<dbReference type="PANTHER" id="PTHR43409:SF7">
    <property type="entry name" value="BLL1977 PROTEIN"/>
    <property type="match status" value="1"/>
</dbReference>
<dbReference type="GO" id="GO:0003824">
    <property type="term" value="F:catalytic activity"/>
    <property type="evidence" value="ECO:0007669"/>
    <property type="project" value="InterPro"/>
</dbReference>
<dbReference type="SUPFAM" id="SSF102114">
    <property type="entry name" value="Radical SAM enzymes"/>
    <property type="match status" value="1"/>
</dbReference>
<keyword evidence="3" id="KW-0479">Metal-binding</keyword>
<protein>
    <recommendedName>
        <fullName evidence="6">Radical SAM core domain-containing protein</fullName>
    </recommendedName>
</protein>
<evidence type="ECO:0000313" key="7">
    <source>
        <dbReference type="EMBL" id="PIR38944.1"/>
    </source>
</evidence>
<keyword evidence="2" id="KW-0949">S-adenosyl-L-methionine</keyword>
<comment type="caution">
    <text evidence="7">The sequence shown here is derived from an EMBL/GenBank/DDBJ whole genome shotgun (WGS) entry which is preliminary data.</text>
</comment>
<evidence type="ECO:0000256" key="3">
    <source>
        <dbReference type="ARBA" id="ARBA00022723"/>
    </source>
</evidence>
<dbReference type="InterPro" id="IPR058240">
    <property type="entry name" value="rSAM_sf"/>
</dbReference>
<dbReference type="SMART" id="SM00729">
    <property type="entry name" value="Elp3"/>
    <property type="match status" value="1"/>
</dbReference>
<feature type="domain" description="Radical SAM core" evidence="6">
    <location>
        <begin position="186"/>
        <end position="419"/>
    </location>
</feature>
<dbReference type="InterPro" id="IPR006638">
    <property type="entry name" value="Elp3/MiaA/NifB-like_rSAM"/>
</dbReference>
<dbReference type="GO" id="GO:0051536">
    <property type="term" value="F:iron-sulfur cluster binding"/>
    <property type="evidence" value="ECO:0007669"/>
    <property type="project" value="UniProtKB-KW"/>
</dbReference>
<evidence type="ECO:0000256" key="1">
    <source>
        <dbReference type="ARBA" id="ARBA00001966"/>
    </source>
</evidence>
<accession>A0A2H0QYR6</accession>
<proteinExistence type="predicted"/>
<dbReference type="InterPro" id="IPR007197">
    <property type="entry name" value="rSAM"/>
</dbReference>
<dbReference type="PROSITE" id="PS51918">
    <property type="entry name" value="RADICAL_SAM"/>
    <property type="match status" value="1"/>
</dbReference>
<dbReference type="GO" id="GO:0005829">
    <property type="term" value="C:cytosol"/>
    <property type="evidence" value="ECO:0007669"/>
    <property type="project" value="TreeGrafter"/>
</dbReference>
<dbReference type="GO" id="GO:0046872">
    <property type="term" value="F:metal ion binding"/>
    <property type="evidence" value="ECO:0007669"/>
    <property type="project" value="UniProtKB-KW"/>
</dbReference>
<keyword evidence="4" id="KW-0408">Iron</keyword>
<reference evidence="7 8" key="1">
    <citation type="submission" date="2017-09" db="EMBL/GenBank/DDBJ databases">
        <title>Depth-based differentiation of microbial function through sediment-hosted aquifers and enrichment of novel symbionts in the deep terrestrial subsurface.</title>
        <authorList>
            <person name="Probst A.J."/>
            <person name="Ladd B."/>
            <person name="Jarett J.K."/>
            <person name="Geller-Mcgrath D.E."/>
            <person name="Sieber C.M."/>
            <person name="Emerson J.B."/>
            <person name="Anantharaman K."/>
            <person name="Thomas B.C."/>
            <person name="Malmstrom R."/>
            <person name="Stieglmeier M."/>
            <person name="Klingl A."/>
            <person name="Woyke T."/>
            <person name="Ryan C.M."/>
            <person name="Banfield J.F."/>
        </authorList>
    </citation>
    <scope>NUCLEOTIDE SEQUENCE [LARGE SCALE GENOMIC DNA]</scope>
    <source>
        <strain evidence="7">CG10_big_fil_rev_8_21_14_0_10_42_12</strain>
    </source>
</reference>
<gene>
    <name evidence="7" type="ORF">COV34_00120</name>
</gene>